<organism evidence="1 2">
    <name type="scientific">Novilysobacter erysipheiresistens</name>
    <dbReference type="NCBI Taxonomy" id="1749332"/>
    <lineage>
        <taxon>Bacteria</taxon>
        <taxon>Pseudomonadati</taxon>
        <taxon>Pseudomonadota</taxon>
        <taxon>Gammaproteobacteria</taxon>
        <taxon>Lysobacterales</taxon>
        <taxon>Lysobacteraceae</taxon>
        <taxon>Novilysobacter</taxon>
    </lineage>
</organism>
<protein>
    <recommendedName>
        <fullName evidence="3">Flagellar FliJ protein</fullName>
    </recommendedName>
</protein>
<comment type="caution">
    <text evidence="1">The sequence shown here is derived from an EMBL/GenBank/DDBJ whole genome shotgun (WGS) entry which is preliminary data.</text>
</comment>
<gene>
    <name evidence="1" type="ORF">SNE34_11610</name>
</gene>
<evidence type="ECO:0000313" key="2">
    <source>
        <dbReference type="Proteomes" id="UP001355056"/>
    </source>
</evidence>
<sequence>MKRNATAAIATLVRWREFEESRASDVYRQRAVEAEKRRGMLDQAETSVDDVRRYRLDLLQAPRLDMARLHVASGVEAIARLKADECETELKTARERQEAARAIHVAARAQTRVAESRRARVSACESERIEKTLFDWMADLRVSGRSKT</sequence>
<evidence type="ECO:0000313" key="1">
    <source>
        <dbReference type="EMBL" id="MEG3184656.1"/>
    </source>
</evidence>
<dbReference type="RefSeq" id="WP_332617392.1">
    <property type="nucleotide sequence ID" value="NZ_JAXGFP010000006.1"/>
</dbReference>
<dbReference type="EMBL" id="JAXGFP010000006">
    <property type="protein sequence ID" value="MEG3184656.1"/>
    <property type="molecule type" value="Genomic_DNA"/>
</dbReference>
<name>A0ABU7Z0E0_9GAMM</name>
<evidence type="ECO:0008006" key="3">
    <source>
        <dbReference type="Google" id="ProtNLM"/>
    </source>
</evidence>
<accession>A0ABU7Z0E0</accession>
<dbReference type="Proteomes" id="UP001355056">
    <property type="component" value="Unassembled WGS sequence"/>
</dbReference>
<keyword evidence="2" id="KW-1185">Reference proteome</keyword>
<reference evidence="1 2" key="1">
    <citation type="journal article" date="2016" name="Int. J. Syst. Evol. Microbiol.">
        <title>Lysobacter erysipheiresistens sp. nov., an antagonist of powdery mildew, isolated from tobacco-cultivated soil.</title>
        <authorList>
            <person name="Xie B."/>
            <person name="Li T."/>
            <person name="Lin X."/>
            <person name="Wang C.J."/>
            <person name="Chen Y.J."/>
            <person name="Liu W.J."/>
            <person name="Zhao Z.W."/>
        </authorList>
    </citation>
    <scope>NUCLEOTIDE SEQUENCE [LARGE SCALE GENOMIC DNA]</scope>
    <source>
        <strain evidence="1 2">RS-LYSO-3</strain>
    </source>
</reference>
<proteinExistence type="predicted"/>